<name>A0ABQ5MFK5_9FLAO</name>
<reference evidence="2" key="1">
    <citation type="submission" date="2022-07" db="EMBL/GenBank/DDBJ databases">
        <title>Taxonomy of Novel Oxalotrophic and Methylotrophic Bacteria.</title>
        <authorList>
            <person name="Sahin N."/>
            <person name="Tani A."/>
        </authorList>
    </citation>
    <scope>NUCLEOTIDE SEQUENCE</scope>
    <source>
        <strain evidence="2">Y10</strain>
    </source>
</reference>
<proteinExistence type="predicted"/>
<dbReference type="EMBL" id="BRVO01000001">
    <property type="protein sequence ID" value="GLB48201.1"/>
    <property type="molecule type" value="Genomic_DNA"/>
</dbReference>
<gene>
    <name evidence="2" type="ORF">Y10_05690</name>
</gene>
<evidence type="ECO:0000313" key="3">
    <source>
        <dbReference type="Proteomes" id="UP001143543"/>
    </source>
</evidence>
<comment type="caution">
    <text evidence="2">The sequence shown here is derived from an EMBL/GenBank/DDBJ whole genome shotgun (WGS) entry which is preliminary data.</text>
</comment>
<evidence type="ECO:0000256" key="1">
    <source>
        <dbReference type="SAM" id="Phobius"/>
    </source>
</evidence>
<dbReference type="RefSeq" id="WP_281763854.1">
    <property type="nucleotide sequence ID" value="NZ_BRVO01000001.1"/>
</dbReference>
<feature type="transmembrane region" description="Helical" evidence="1">
    <location>
        <begin position="12"/>
        <end position="36"/>
    </location>
</feature>
<keyword evidence="1" id="KW-0472">Membrane</keyword>
<sequence length="84" mass="9420">MINNKKILISILLNSLILIGAGYGLGILVLLDFISINIFLKEDFNFHLDETYDSRLIATGLIAFLGKLILLLSMLMTNFYLKNG</sequence>
<dbReference type="Proteomes" id="UP001143543">
    <property type="component" value="Unassembled WGS sequence"/>
</dbReference>
<evidence type="ECO:0000313" key="2">
    <source>
        <dbReference type="EMBL" id="GLB48201.1"/>
    </source>
</evidence>
<keyword evidence="1" id="KW-0812">Transmembrane</keyword>
<keyword evidence="3" id="KW-1185">Reference proteome</keyword>
<accession>A0ABQ5MFK5</accession>
<feature type="transmembrane region" description="Helical" evidence="1">
    <location>
        <begin position="56"/>
        <end position="81"/>
    </location>
</feature>
<organism evidence="2 3">
    <name type="scientific">Neptunitalea lumnitzerae</name>
    <dbReference type="NCBI Taxonomy" id="2965509"/>
    <lineage>
        <taxon>Bacteria</taxon>
        <taxon>Pseudomonadati</taxon>
        <taxon>Bacteroidota</taxon>
        <taxon>Flavobacteriia</taxon>
        <taxon>Flavobacteriales</taxon>
        <taxon>Flavobacteriaceae</taxon>
        <taxon>Neptunitalea</taxon>
    </lineage>
</organism>
<protein>
    <submittedName>
        <fullName evidence="2">Uncharacterized protein</fullName>
    </submittedName>
</protein>
<keyword evidence="1" id="KW-1133">Transmembrane helix</keyword>